<accession>A0A367Q562</accession>
<evidence type="ECO:0000259" key="2">
    <source>
        <dbReference type="Pfam" id="PF07589"/>
    </source>
</evidence>
<dbReference type="NCBIfam" id="TIGR02595">
    <property type="entry name" value="PEP_CTERM"/>
    <property type="match status" value="1"/>
</dbReference>
<dbReference type="InterPro" id="IPR011042">
    <property type="entry name" value="6-blade_b-propeller_TolB-like"/>
</dbReference>
<evidence type="ECO:0000313" key="4">
    <source>
        <dbReference type="Proteomes" id="UP000252107"/>
    </source>
</evidence>
<dbReference type="Proteomes" id="UP000252107">
    <property type="component" value="Unassembled WGS sequence"/>
</dbReference>
<comment type="caution">
    <text evidence="3">The sequence shown here is derived from an EMBL/GenBank/DDBJ whole genome shotgun (WGS) entry which is preliminary data.</text>
</comment>
<feature type="domain" description="Ice-binding protein C-terminal" evidence="2">
    <location>
        <begin position="285"/>
        <end position="309"/>
    </location>
</feature>
<reference evidence="3" key="1">
    <citation type="submission" date="2016-04" db="EMBL/GenBank/DDBJ databases">
        <authorList>
            <person name="Tabuchi Yagui T.R."/>
        </authorList>
    </citation>
    <scope>NUCLEOTIDE SEQUENCE [LARGE SCALE GENOMIC DNA]</scope>
    <source>
        <strain evidence="3">NIES-26</strain>
    </source>
</reference>
<gene>
    <name evidence="3" type="ORF">A6770_32085</name>
</gene>
<sequence>MFKLNLVVSIAVFSIGIVTSNQVLAQNIDESSQPQPFSNIQTIATGLLQPYGIALDDKDLVITVNGGLLKIDESGNVKTIATLTPGSPAGVITLGSEYIVVNNPDASLMGITRDGSINTIATNLYDPVGVAVQDNDFIVGNFGLGNGSLLRIDVDGTVSNIATTGVGGPTEIFVKDDNFYVTDFTFGRLLQVSATGEITEIATGLGQPLDIDFDGKNFIITDFANGFDDPGKGRILRVSQSGEVNTLVSGIGNPSGIVIEGSNLLFTDIVLGNVSRIEGIFSSQSIPEPASGLGLLGLGVFGIGTLARRKLQPSKTIQR</sequence>
<evidence type="ECO:0000313" key="3">
    <source>
        <dbReference type="EMBL" id="RCJ19299.1"/>
    </source>
</evidence>
<dbReference type="EMBL" id="LXQD01000341">
    <property type="protein sequence ID" value="RCJ19299.1"/>
    <property type="molecule type" value="Genomic_DNA"/>
</dbReference>
<evidence type="ECO:0000256" key="1">
    <source>
        <dbReference type="SAM" id="SignalP"/>
    </source>
</evidence>
<organism evidence="3 4">
    <name type="scientific">Nostoc minutum NIES-26</name>
    <dbReference type="NCBI Taxonomy" id="1844469"/>
    <lineage>
        <taxon>Bacteria</taxon>
        <taxon>Bacillati</taxon>
        <taxon>Cyanobacteriota</taxon>
        <taxon>Cyanophyceae</taxon>
        <taxon>Nostocales</taxon>
        <taxon>Nostocaceae</taxon>
        <taxon>Nostoc</taxon>
    </lineage>
</organism>
<dbReference type="Gene3D" id="2.120.10.30">
    <property type="entry name" value="TolB, C-terminal domain"/>
    <property type="match status" value="1"/>
</dbReference>
<dbReference type="InterPro" id="IPR013424">
    <property type="entry name" value="Ice-binding_C"/>
</dbReference>
<dbReference type="SUPFAM" id="SSF63829">
    <property type="entry name" value="Calcium-dependent phosphotriesterase"/>
    <property type="match status" value="1"/>
</dbReference>
<keyword evidence="4" id="KW-1185">Reference proteome</keyword>
<dbReference type="AlphaFoldDB" id="A0A367Q562"/>
<feature type="signal peptide" evidence="1">
    <location>
        <begin position="1"/>
        <end position="25"/>
    </location>
</feature>
<dbReference type="Pfam" id="PF07589">
    <property type="entry name" value="PEP-CTERM"/>
    <property type="match status" value="1"/>
</dbReference>
<proteinExistence type="predicted"/>
<protein>
    <recommendedName>
        <fullName evidence="2">Ice-binding protein C-terminal domain-containing protein</fullName>
    </recommendedName>
</protein>
<keyword evidence="1" id="KW-0732">Signal</keyword>
<feature type="chain" id="PRO_5016737228" description="Ice-binding protein C-terminal domain-containing protein" evidence="1">
    <location>
        <begin position="26"/>
        <end position="319"/>
    </location>
</feature>
<name>A0A367Q562_9NOSO</name>